<dbReference type="EMBL" id="BAABHJ010000008">
    <property type="protein sequence ID" value="GAA4609427.1"/>
    <property type="molecule type" value="Genomic_DNA"/>
</dbReference>
<gene>
    <name evidence="2" type="ORF">GCM10023195_38000</name>
</gene>
<dbReference type="Gene3D" id="3.30.9.40">
    <property type="match status" value="1"/>
</dbReference>
<evidence type="ECO:0000313" key="2">
    <source>
        <dbReference type="EMBL" id="GAA4609427.1"/>
    </source>
</evidence>
<dbReference type="Proteomes" id="UP001500212">
    <property type="component" value="Unassembled WGS sequence"/>
</dbReference>
<dbReference type="InterPro" id="IPR041654">
    <property type="entry name" value="StyA_sbd"/>
</dbReference>
<dbReference type="RefSeq" id="WP_345355499.1">
    <property type="nucleotide sequence ID" value="NZ_BAABHJ010000008.1"/>
</dbReference>
<feature type="domain" description="Styrene monooxygenase StyA putative substrate binding" evidence="1">
    <location>
        <begin position="117"/>
        <end position="201"/>
    </location>
</feature>
<proteinExistence type="predicted"/>
<dbReference type="Pfam" id="PF17885">
    <property type="entry name" value="Smoa_sbd"/>
    <property type="match status" value="1"/>
</dbReference>
<comment type="caution">
    <text evidence="2">The sequence shown here is derived from an EMBL/GenBank/DDBJ whole genome shotgun (WGS) entry which is preliminary data.</text>
</comment>
<protein>
    <recommendedName>
        <fullName evidence="1">Styrene monooxygenase StyA putative substrate binding domain-containing protein</fullName>
    </recommendedName>
</protein>
<evidence type="ECO:0000313" key="3">
    <source>
        <dbReference type="Proteomes" id="UP001500212"/>
    </source>
</evidence>
<reference evidence="3" key="1">
    <citation type="journal article" date="2019" name="Int. J. Syst. Evol. Microbiol.">
        <title>The Global Catalogue of Microorganisms (GCM) 10K type strain sequencing project: providing services to taxonomists for standard genome sequencing and annotation.</title>
        <authorList>
            <consortium name="The Broad Institute Genomics Platform"/>
            <consortium name="The Broad Institute Genome Sequencing Center for Infectious Disease"/>
            <person name="Wu L."/>
            <person name="Ma J."/>
        </authorList>
    </citation>
    <scope>NUCLEOTIDE SEQUENCE [LARGE SCALE GENOMIC DNA]</scope>
    <source>
        <strain evidence="3">JCM 17938</strain>
    </source>
</reference>
<accession>A0ABP8TJ59</accession>
<name>A0ABP8TJ59_9ACTN</name>
<organism evidence="2 3">
    <name type="scientific">Actinoallomurus liliacearum</name>
    <dbReference type="NCBI Taxonomy" id="1080073"/>
    <lineage>
        <taxon>Bacteria</taxon>
        <taxon>Bacillati</taxon>
        <taxon>Actinomycetota</taxon>
        <taxon>Actinomycetes</taxon>
        <taxon>Streptosporangiales</taxon>
        <taxon>Thermomonosporaceae</taxon>
        <taxon>Actinoallomurus</taxon>
    </lineage>
</organism>
<keyword evidence="3" id="KW-1185">Reference proteome</keyword>
<evidence type="ECO:0000259" key="1">
    <source>
        <dbReference type="Pfam" id="PF17885"/>
    </source>
</evidence>
<sequence length="211" mass="22974">MTARTAEEIRDGRVMSTQMMFGPDLDRERENGLNLWESQAPAVAALNVTVAGPPGAEPLRFTAALDAHAQSVDQRVKMSSWLERFRARGGEVIVHHATAAELPALTERYDLTIVAAGRGDLVELFDRDPDRSPYDRPQRTLSVIYVHGMAPRDGFSAEHVGITVLPGVGELFTMPALTTSGRCDIIFFEAVPGGPLDRWDTLLCVASSTVA</sequence>